<dbReference type="GO" id="GO:0033819">
    <property type="term" value="F:lipoyl(octanoyl) transferase activity"/>
    <property type="evidence" value="ECO:0007669"/>
    <property type="project" value="UniProtKB-EC"/>
</dbReference>
<dbReference type="PANTHER" id="PTHR43679:SF2">
    <property type="entry name" value="OCTANOYL-[GCVH]:PROTEIN N-OCTANOYLTRANSFERASE"/>
    <property type="match status" value="1"/>
</dbReference>
<proteinExistence type="predicted"/>
<organism evidence="2 3">
    <name type="scientific">Bifidobacterium mongoliense DSM 21395</name>
    <dbReference type="NCBI Taxonomy" id="1437603"/>
    <lineage>
        <taxon>Bacteria</taxon>
        <taxon>Bacillati</taxon>
        <taxon>Actinomycetota</taxon>
        <taxon>Actinomycetes</taxon>
        <taxon>Bifidobacteriales</taxon>
        <taxon>Bifidobacteriaceae</taxon>
        <taxon>Bifidobacterium</taxon>
    </lineage>
</organism>
<dbReference type="OrthoDB" id="9788148at2"/>
<dbReference type="AlphaFoldDB" id="A0A087C7C5"/>
<feature type="domain" description="BPL/LPL catalytic" evidence="1">
    <location>
        <begin position="168"/>
        <end position="365"/>
    </location>
</feature>
<dbReference type="eggNOG" id="COG0095">
    <property type="taxonomic scope" value="Bacteria"/>
</dbReference>
<dbReference type="CDD" id="cd16443">
    <property type="entry name" value="LplA"/>
    <property type="match status" value="1"/>
</dbReference>
<dbReference type="InterPro" id="IPR004143">
    <property type="entry name" value="BPL_LPL_catalytic"/>
</dbReference>
<reference evidence="2 3" key="1">
    <citation type="submission" date="2014-03" db="EMBL/GenBank/DDBJ databases">
        <title>Genomics of Bifidobacteria.</title>
        <authorList>
            <person name="Ventura M."/>
            <person name="Milani C."/>
            <person name="Lugli G.A."/>
        </authorList>
    </citation>
    <scope>NUCLEOTIDE SEQUENCE [LARGE SCALE GENOMIC DNA]</scope>
    <source>
        <strain evidence="2 3">DSM 21395</strain>
    </source>
</reference>
<evidence type="ECO:0000259" key="1">
    <source>
        <dbReference type="PROSITE" id="PS51733"/>
    </source>
</evidence>
<keyword evidence="2" id="KW-0808">Transferase</keyword>
<protein>
    <submittedName>
        <fullName evidence="2">Ligase</fullName>
        <ecNumber evidence="2">2.3.1.181</ecNumber>
    </submittedName>
</protein>
<dbReference type="GeneID" id="93094417"/>
<dbReference type="PANTHER" id="PTHR43679">
    <property type="entry name" value="OCTANOYLTRANSFERASE LIPM-RELATED"/>
    <property type="match status" value="1"/>
</dbReference>
<dbReference type="STRING" id="1437603.GCA_000771525_01350"/>
<keyword evidence="3" id="KW-1185">Reference proteome</keyword>
<dbReference type="PROSITE" id="PS51733">
    <property type="entry name" value="BPL_LPL_CATALYTIC"/>
    <property type="match status" value="1"/>
</dbReference>
<dbReference type="GO" id="GO:0016874">
    <property type="term" value="F:ligase activity"/>
    <property type="evidence" value="ECO:0007669"/>
    <property type="project" value="UniProtKB-KW"/>
</dbReference>
<dbReference type="SUPFAM" id="SSF55681">
    <property type="entry name" value="Class II aaRS and biotin synthetases"/>
    <property type="match status" value="1"/>
</dbReference>
<evidence type="ECO:0000313" key="3">
    <source>
        <dbReference type="Proteomes" id="UP000029082"/>
    </source>
</evidence>
<dbReference type="EMBL" id="JGZE01000002">
    <property type="protein sequence ID" value="KFI79175.1"/>
    <property type="molecule type" value="Genomic_DNA"/>
</dbReference>
<dbReference type="InterPro" id="IPR050664">
    <property type="entry name" value="Octanoyltrans_LipM/LipL"/>
</dbReference>
<keyword evidence="2" id="KW-0012">Acyltransferase</keyword>
<keyword evidence="2" id="KW-0436">Ligase</keyword>
<dbReference type="Proteomes" id="UP000029082">
    <property type="component" value="Unassembled WGS sequence"/>
</dbReference>
<gene>
    <name evidence="2" type="ORF">BMON_0372</name>
</gene>
<dbReference type="Pfam" id="PF21948">
    <property type="entry name" value="LplA-B_cat"/>
    <property type="match status" value="1"/>
</dbReference>
<sequence>MARGEYKTPGGKLVGVNVDVTTDGRVIDCHVDGDFFVDESGAADVDAAAVMSELGRGLAQGSSAAVVLSRHPRIHVIGAAPSAFDIAFARACSASHVVGREPDGSDAGTARPVAVPSGVGVDVDDHALRRMAINRWRASHIDVVRDRPRTPRDQMRYDEDFARRLAAGLERPTLRIWEWSVPAVIIGRFQSLPDEVDVATARAEGIEMVRRCTGGGAMFVEPGNTITYSLYVPMGFVQGVDIARSYRLCDQWLVDALGALGMDVRFSGLNDIASRHGKIGGAAQRRFPGRDGRPGAVLHHVTLAYDIDAEKMARVLRVSREKMSDKAVRSAVKRVDPLRSQTGMSRETLVRHLIEAATSWGYNGAESK</sequence>
<accession>A0A087C7C5</accession>
<dbReference type="Gene3D" id="3.30.390.50">
    <property type="entry name" value="CO dehydrogenase flavoprotein, C-terminal domain"/>
    <property type="match status" value="1"/>
</dbReference>
<comment type="caution">
    <text evidence="2">The sequence shown here is derived from an EMBL/GenBank/DDBJ whole genome shotgun (WGS) entry which is preliminary data.</text>
</comment>
<dbReference type="RefSeq" id="WP_033512341.1">
    <property type="nucleotide sequence ID" value="NZ_JDUO01000004.1"/>
</dbReference>
<name>A0A087C7C5_9BIFI</name>
<dbReference type="InterPro" id="IPR045864">
    <property type="entry name" value="aa-tRNA-synth_II/BPL/LPL"/>
</dbReference>
<dbReference type="EC" id="2.3.1.181" evidence="2"/>
<evidence type="ECO:0000313" key="2">
    <source>
        <dbReference type="EMBL" id="KFI79175.1"/>
    </source>
</evidence>
<dbReference type="Gene3D" id="3.30.930.10">
    <property type="entry name" value="Bira Bifunctional Protein, Domain 2"/>
    <property type="match status" value="1"/>
</dbReference>